<evidence type="ECO:0000313" key="1">
    <source>
        <dbReference type="EMBL" id="MFD2255140.1"/>
    </source>
</evidence>
<evidence type="ECO:0000313" key="2">
    <source>
        <dbReference type="Proteomes" id="UP001597375"/>
    </source>
</evidence>
<accession>A0ABW5D333</accession>
<reference evidence="2" key="1">
    <citation type="journal article" date="2019" name="Int. J. Syst. Evol. Microbiol.">
        <title>The Global Catalogue of Microorganisms (GCM) 10K type strain sequencing project: providing services to taxonomists for standard genome sequencing and annotation.</title>
        <authorList>
            <consortium name="The Broad Institute Genomics Platform"/>
            <consortium name="The Broad Institute Genome Sequencing Center for Infectious Disease"/>
            <person name="Wu L."/>
            <person name="Ma J."/>
        </authorList>
    </citation>
    <scope>NUCLEOTIDE SEQUENCE [LARGE SCALE GENOMIC DNA]</scope>
    <source>
        <strain evidence="2">CGMCC 4.7106</strain>
    </source>
</reference>
<organism evidence="1 2">
    <name type="scientific">Luteolibacter algae</name>
    <dbReference type="NCBI Taxonomy" id="454151"/>
    <lineage>
        <taxon>Bacteria</taxon>
        <taxon>Pseudomonadati</taxon>
        <taxon>Verrucomicrobiota</taxon>
        <taxon>Verrucomicrobiia</taxon>
        <taxon>Verrucomicrobiales</taxon>
        <taxon>Verrucomicrobiaceae</taxon>
        <taxon>Luteolibacter</taxon>
    </lineage>
</organism>
<comment type="caution">
    <text evidence="1">The sequence shown here is derived from an EMBL/GenBank/DDBJ whole genome shotgun (WGS) entry which is preliminary data.</text>
</comment>
<keyword evidence="2" id="KW-1185">Reference proteome</keyword>
<dbReference type="RefSeq" id="WP_386817803.1">
    <property type="nucleotide sequence ID" value="NZ_JBHUIT010000001.1"/>
</dbReference>
<name>A0ABW5D333_9BACT</name>
<protein>
    <submittedName>
        <fullName evidence="1">Uncharacterized protein</fullName>
    </submittedName>
</protein>
<sequence>MNHYHIPLPDVATVTPELTMSDTWDVEAVSSLVRSKSNHDETPAFLFLGKKEAELLKKHLADVFGAESVSTLNDTYYMGLDVVEIDCESFLYAGGRKAVRTLQDPISRRPAWRDRESDGLWQLRL</sequence>
<dbReference type="EMBL" id="JBHUIT010000001">
    <property type="protein sequence ID" value="MFD2255140.1"/>
    <property type="molecule type" value="Genomic_DNA"/>
</dbReference>
<dbReference type="Proteomes" id="UP001597375">
    <property type="component" value="Unassembled WGS sequence"/>
</dbReference>
<proteinExistence type="predicted"/>
<gene>
    <name evidence="1" type="ORF">ACFSSA_00495</name>
</gene>